<accession>A0A1I0JJB2</accession>
<feature type="domain" description="Streptococcal pilin isopeptide linkage" evidence="4">
    <location>
        <begin position="1040"/>
        <end position="1145"/>
    </location>
</feature>
<proteinExistence type="predicted"/>
<dbReference type="EMBL" id="FOIM01000030">
    <property type="protein sequence ID" value="SEU09536.1"/>
    <property type="molecule type" value="Genomic_DNA"/>
</dbReference>
<dbReference type="Pfam" id="PF24547">
    <property type="entry name" value="DUF7601"/>
    <property type="match status" value="3"/>
</dbReference>
<dbReference type="Gene3D" id="2.60.40.3050">
    <property type="match status" value="1"/>
</dbReference>
<dbReference type="InterPro" id="IPR022464">
    <property type="entry name" value="Strep_pil_isopept_link"/>
</dbReference>
<sequence length="1213" mass="126144">MKKRAISFVLCLMMVVTLFGNGIPVYAANELEPPIVATEETSQDGPEESEAEGSPAVEASEAAHGEDTNAAGEASSEVAGTSETDETTEDETTEATDAEETAGAEEGTENKPPEAADTEESATVNTPETTEEAVAEEKPDVATPAEADNGLVTVPNEDGLTLQEIINAAEDNTLTTIEITEDIELESCLLIPANKDIKIQSSDEEQYTIEAPGGLIALFQNLISVEEGAHLTFENVRILSSRQGTRGPVLLVNGEVTLGEDAIITTNSNEKQFASAVKVDGEDAILTIAGGTISDFSFTGSGGAVFVENGTLNITSGTIENCSAHLGGAVAVEKQGTVIMSGGQIKECKADESGGGIYLAPTGSTFDMSGGEITSCDAWWAGGAIADDGGNSVSISGGHISKNNSINGAGVYVGNLSTFHMSDGAIVSNHSNASGGGLHLMGATGEMTGGTISYNTADSQGGGIVLFQDKADGNLTITAGTISHNTANGIDLGGVIHYAGGGIYVDEGCALHLYNVAIANNEAVNNPTRQGRGGGFAACPTAKVEIHLNQGAIIYQNRDQSGFADEVYVQERGANQNIPFISQYYLGGGKYDWTDAKGNTIDVYQSVQTYRDDPNQNITLFNDLTDKDPGVKDALEEVKVHIAENKGLYGGGIATNGTVIIGTETEEPATGDLTVSKAVSGDGADSNKPFSFTISATYKPFKAINGTYGDMKFIDGVANFTLKDKESKTASGLPAGTVYTVTENDNDDYTVTKANSEGTIQQDTTVTASFENRKEMPPCPCGEGELIVAKTVTGSGGDLNKEFTFTVTLDKKNLSGQYGDMTFANGVATFTLKHGQSKTAKRLPAGASYTVEETGSDGYIVSKTNAAGTIQTGSTATVAFENYKERPGSGTDAPPNPPVDPPTEKTGNLAVTKTVSGSRGDQNKDFTFTVTLDKKDLNGKYGDMSFTGGVATFTLKHGQSKTANGLPAGVSYTVEESDNSGYTVTKTNATGPIQTGSTATASFENYKGSSGGSGGSGGSSGGNGGGSSSHTPQPARVNLTATKTMDGLIPTGSGFTFFLDDANGQRVQVKNNQGGNITFDTLTFNKTGTYVYYLTEQTGNDKNINYDTASYKVTVTVTCPYDYAASVAYEKNGQAYNSVPAFANTTKQAAPAPAQTPPVITPARPLDKVPKTEDSSNLALWGILAAASLLSLTVLLAGNKTRKVRSQGKEHQS</sequence>
<evidence type="ECO:0000256" key="1">
    <source>
        <dbReference type="SAM" id="MobiDB-lite"/>
    </source>
</evidence>
<feature type="domain" description="DUF7601" evidence="5">
    <location>
        <begin position="784"/>
        <end position="883"/>
    </location>
</feature>
<evidence type="ECO:0000259" key="4">
    <source>
        <dbReference type="Pfam" id="PF12892"/>
    </source>
</evidence>
<feature type="signal peptide" evidence="3">
    <location>
        <begin position="1"/>
        <end position="27"/>
    </location>
</feature>
<feature type="region of interest" description="Disordered" evidence="1">
    <location>
        <begin position="39"/>
        <end position="154"/>
    </location>
</feature>
<organism evidence="6 7">
    <name type="scientific">Enterocloster lavalensis</name>
    <dbReference type="NCBI Taxonomy" id="460384"/>
    <lineage>
        <taxon>Bacteria</taxon>
        <taxon>Bacillati</taxon>
        <taxon>Bacillota</taxon>
        <taxon>Clostridia</taxon>
        <taxon>Lachnospirales</taxon>
        <taxon>Lachnospiraceae</taxon>
        <taxon>Enterocloster</taxon>
    </lineage>
</organism>
<dbReference type="NCBIfam" id="TIGR03786">
    <property type="entry name" value="strep_pil_rpt"/>
    <property type="match status" value="1"/>
</dbReference>
<feature type="chain" id="PRO_5011721189" evidence="3">
    <location>
        <begin position="28"/>
        <end position="1213"/>
    </location>
</feature>
<feature type="domain" description="DUF7601" evidence="5">
    <location>
        <begin position="671"/>
        <end position="774"/>
    </location>
</feature>
<evidence type="ECO:0000256" key="3">
    <source>
        <dbReference type="SAM" id="SignalP"/>
    </source>
</evidence>
<dbReference type="Pfam" id="PF12892">
    <property type="entry name" value="FctA"/>
    <property type="match status" value="1"/>
</dbReference>
<reference evidence="7" key="1">
    <citation type="submission" date="2016-10" db="EMBL/GenBank/DDBJ databases">
        <authorList>
            <person name="Varghese N."/>
            <person name="Submissions S."/>
        </authorList>
    </citation>
    <scope>NUCLEOTIDE SEQUENCE [LARGE SCALE GENOMIC DNA]</scope>
    <source>
        <strain evidence="7">NLAE-zl-G277</strain>
    </source>
</reference>
<dbReference type="STRING" id="460384.SAMN05216313_13012"/>
<keyword evidence="2" id="KW-0812">Transmembrane</keyword>
<dbReference type="Proteomes" id="UP000198508">
    <property type="component" value="Unassembled WGS sequence"/>
</dbReference>
<name>A0A1I0JJB2_9FIRM</name>
<dbReference type="InterPro" id="IPR011050">
    <property type="entry name" value="Pectin_lyase_fold/virulence"/>
</dbReference>
<feature type="region of interest" description="Disordered" evidence="1">
    <location>
        <begin position="1002"/>
        <end position="1034"/>
    </location>
</feature>
<dbReference type="InterPro" id="IPR012332">
    <property type="entry name" value="Autotransporter_pectin_lyase_C"/>
</dbReference>
<dbReference type="SMART" id="SM00710">
    <property type="entry name" value="PbH1"/>
    <property type="match status" value="7"/>
</dbReference>
<feature type="domain" description="DUF7601" evidence="5">
    <location>
        <begin position="907"/>
        <end position="1006"/>
    </location>
</feature>
<feature type="region of interest" description="Disordered" evidence="1">
    <location>
        <begin position="884"/>
        <end position="907"/>
    </location>
</feature>
<evidence type="ECO:0000259" key="5">
    <source>
        <dbReference type="Pfam" id="PF24547"/>
    </source>
</evidence>
<dbReference type="SUPFAM" id="SSF51126">
    <property type="entry name" value="Pectin lyase-like"/>
    <property type="match status" value="1"/>
</dbReference>
<feature type="compositionally biased region" description="Gly residues" evidence="1">
    <location>
        <begin position="1009"/>
        <end position="1027"/>
    </location>
</feature>
<keyword evidence="2" id="KW-1133">Transmembrane helix</keyword>
<evidence type="ECO:0000313" key="6">
    <source>
        <dbReference type="EMBL" id="SEU09536.1"/>
    </source>
</evidence>
<evidence type="ECO:0000256" key="2">
    <source>
        <dbReference type="SAM" id="Phobius"/>
    </source>
</evidence>
<feature type="compositionally biased region" description="Acidic residues" evidence="1">
    <location>
        <begin position="41"/>
        <end position="51"/>
    </location>
</feature>
<keyword evidence="7" id="KW-1185">Reference proteome</keyword>
<keyword evidence="3" id="KW-0732">Signal</keyword>
<protein>
    <submittedName>
        <fullName evidence="6">Pilin isopeptide linkage domain-containing protein</fullName>
    </submittedName>
</protein>
<dbReference type="InterPro" id="IPR006626">
    <property type="entry name" value="PbH1"/>
</dbReference>
<dbReference type="RefSeq" id="WP_166435083.1">
    <property type="nucleotide sequence ID" value="NZ_FOIM01000030.1"/>
</dbReference>
<dbReference type="InterPro" id="IPR055382">
    <property type="entry name" value="DUF7601"/>
</dbReference>
<keyword evidence="2" id="KW-0472">Membrane</keyword>
<gene>
    <name evidence="6" type="ORF">SAMN05216313_13012</name>
</gene>
<dbReference type="AlphaFoldDB" id="A0A1I0JJB2"/>
<dbReference type="InterPro" id="IPR038174">
    <property type="entry name" value="Strep_pil_link_sf"/>
</dbReference>
<evidence type="ECO:0000313" key="7">
    <source>
        <dbReference type="Proteomes" id="UP000198508"/>
    </source>
</evidence>
<feature type="transmembrane region" description="Helical" evidence="2">
    <location>
        <begin position="1178"/>
        <end position="1197"/>
    </location>
</feature>
<dbReference type="Gene3D" id="2.60.40.1140">
    <property type="entry name" value="Collagen-binding surface protein Cna, B-type domain"/>
    <property type="match status" value="3"/>
</dbReference>
<feature type="compositionally biased region" description="Acidic residues" evidence="1">
    <location>
        <begin position="83"/>
        <end position="107"/>
    </location>
</feature>
<dbReference type="Gene3D" id="2.160.20.20">
    <property type="match status" value="1"/>
</dbReference>